<feature type="domain" description="Alliinase EGF-like" evidence="2">
    <location>
        <begin position="34"/>
        <end position="89"/>
    </location>
</feature>
<dbReference type="GO" id="GO:0008483">
    <property type="term" value="F:transaminase activity"/>
    <property type="evidence" value="ECO:0007669"/>
    <property type="project" value="UniProtKB-KW"/>
</dbReference>
<protein>
    <submittedName>
        <fullName evidence="3">Tryptophan aminotransferase-related 4-like protein</fullName>
    </submittedName>
</protein>
<dbReference type="Pfam" id="PF04863">
    <property type="entry name" value="EGF_alliinase"/>
    <property type="match status" value="1"/>
</dbReference>
<keyword evidence="1" id="KW-0812">Transmembrane</keyword>
<reference evidence="4" key="1">
    <citation type="submission" date="2014-09" db="EMBL/GenBank/DDBJ databases">
        <authorList>
            <person name="Mudge J."/>
            <person name="Ramaraj T."/>
            <person name="Lindquist I.E."/>
            <person name="Bharti A.K."/>
            <person name="Sundararajan A."/>
            <person name="Cameron C.T."/>
            <person name="Woodward J.E."/>
            <person name="May G.D."/>
            <person name="Brubaker C."/>
            <person name="Broadhvest J."/>
            <person name="Wilkins T.A."/>
        </authorList>
    </citation>
    <scope>NUCLEOTIDE SEQUENCE</scope>
    <source>
        <strain evidence="4">cv. AKA8401</strain>
    </source>
</reference>
<dbReference type="EMBL" id="KN437819">
    <property type="protein sequence ID" value="KHG26661.1"/>
    <property type="molecule type" value="Genomic_DNA"/>
</dbReference>
<name>A0A0B0PTC3_GOSAR</name>
<evidence type="ECO:0000313" key="4">
    <source>
        <dbReference type="Proteomes" id="UP000032142"/>
    </source>
</evidence>
<dbReference type="Gene3D" id="2.10.25.30">
    <property type="entry name" value="EGF-like, alliinase"/>
    <property type="match status" value="1"/>
</dbReference>
<keyword evidence="4" id="KW-1185">Reference proteome</keyword>
<proteinExistence type="predicted"/>
<accession>A0A0B0PTC3</accession>
<evidence type="ECO:0000313" key="3">
    <source>
        <dbReference type="EMBL" id="KHG26661.1"/>
    </source>
</evidence>
<evidence type="ECO:0000259" key="2">
    <source>
        <dbReference type="Pfam" id="PF04863"/>
    </source>
</evidence>
<feature type="transmembrane region" description="Helical" evidence="1">
    <location>
        <begin position="6"/>
        <end position="27"/>
    </location>
</feature>
<sequence>MVKTVYVASLVSSIVVNLLFMIINIYVGGEWSLSWSSKAAAEAEAVAEIACSGHGRAYLDGLVGDGNEPVCECNTCYTGPNCSHFIPHCTADADRSTRVFWIGVPMHDDANPFSRTIWSQTTYQRSIIGL</sequence>
<dbReference type="Proteomes" id="UP000032142">
    <property type="component" value="Unassembled WGS sequence"/>
</dbReference>
<gene>
    <name evidence="3" type="ORF">F383_33343</name>
</gene>
<evidence type="ECO:0000256" key="1">
    <source>
        <dbReference type="SAM" id="Phobius"/>
    </source>
</evidence>
<dbReference type="InterPro" id="IPR037029">
    <property type="entry name" value="Alliinase_N_sf"/>
</dbReference>
<dbReference type="InterPro" id="IPR006947">
    <property type="entry name" value="EGF_alliinase"/>
</dbReference>
<organism evidence="3 4">
    <name type="scientific">Gossypium arboreum</name>
    <name type="common">Tree cotton</name>
    <name type="synonym">Gossypium nanking</name>
    <dbReference type="NCBI Taxonomy" id="29729"/>
    <lineage>
        <taxon>Eukaryota</taxon>
        <taxon>Viridiplantae</taxon>
        <taxon>Streptophyta</taxon>
        <taxon>Embryophyta</taxon>
        <taxon>Tracheophyta</taxon>
        <taxon>Spermatophyta</taxon>
        <taxon>Magnoliopsida</taxon>
        <taxon>eudicotyledons</taxon>
        <taxon>Gunneridae</taxon>
        <taxon>Pentapetalae</taxon>
        <taxon>rosids</taxon>
        <taxon>malvids</taxon>
        <taxon>Malvales</taxon>
        <taxon>Malvaceae</taxon>
        <taxon>Malvoideae</taxon>
        <taxon>Gossypium</taxon>
    </lineage>
</organism>
<keyword evidence="1" id="KW-0472">Membrane</keyword>
<keyword evidence="3" id="KW-0808">Transferase</keyword>
<dbReference type="GO" id="GO:0016846">
    <property type="term" value="F:carbon-sulfur lyase activity"/>
    <property type="evidence" value="ECO:0007669"/>
    <property type="project" value="InterPro"/>
</dbReference>
<keyword evidence="3" id="KW-0032">Aminotransferase</keyword>
<dbReference type="AlphaFoldDB" id="A0A0B0PTC3"/>
<keyword evidence="1" id="KW-1133">Transmembrane helix</keyword>